<sequence length="102" mass="10946">MWSRSATPSPGTPIGDLHCDLTLALHCDLTLAEVTARNGRATETRCDARYGTTAPSRASFALILATVSRSACPPSVGLLAIDHHRRMSSTRSDTYPYAAELD</sequence>
<gene>
    <name evidence="1" type="ORF">FHR32_008371</name>
</gene>
<protein>
    <submittedName>
        <fullName evidence="1">Uncharacterized protein</fullName>
    </submittedName>
</protein>
<evidence type="ECO:0000313" key="1">
    <source>
        <dbReference type="EMBL" id="MBB4943970.1"/>
    </source>
</evidence>
<comment type="caution">
    <text evidence="1">The sequence shown here is derived from an EMBL/GenBank/DDBJ whole genome shotgun (WGS) entry which is preliminary data.</text>
</comment>
<dbReference type="EMBL" id="JACHJU010000006">
    <property type="protein sequence ID" value="MBB4943970.1"/>
    <property type="molecule type" value="Genomic_DNA"/>
</dbReference>
<proteinExistence type="predicted"/>
<dbReference type="AlphaFoldDB" id="A0A7W7S506"/>
<keyword evidence="2" id="KW-1185">Reference proteome</keyword>
<organism evidence="1 2">
    <name type="scientific">Streptosporangium album</name>
    <dbReference type="NCBI Taxonomy" id="47479"/>
    <lineage>
        <taxon>Bacteria</taxon>
        <taxon>Bacillati</taxon>
        <taxon>Actinomycetota</taxon>
        <taxon>Actinomycetes</taxon>
        <taxon>Streptosporangiales</taxon>
        <taxon>Streptosporangiaceae</taxon>
        <taxon>Streptosporangium</taxon>
    </lineage>
</organism>
<name>A0A7W7S506_9ACTN</name>
<evidence type="ECO:0000313" key="2">
    <source>
        <dbReference type="Proteomes" id="UP000534286"/>
    </source>
</evidence>
<dbReference type="RefSeq" id="WP_184759850.1">
    <property type="nucleotide sequence ID" value="NZ_BAABEK010000079.1"/>
</dbReference>
<accession>A0A7W7S506</accession>
<dbReference type="Proteomes" id="UP000534286">
    <property type="component" value="Unassembled WGS sequence"/>
</dbReference>
<reference evidence="1 2" key="1">
    <citation type="submission" date="2020-08" db="EMBL/GenBank/DDBJ databases">
        <title>Sequencing the genomes of 1000 actinobacteria strains.</title>
        <authorList>
            <person name="Klenk H.-P."/>
        </authorList>
    </citation>
    <scope>NUCLEOTIDE SEQUENCE [LARGE SCALE GENOMIC DNA]</scope>
    <source>
        <strain evidence="1 2">DSM 43023</strain>
    </source>
</reference>